<evidence type="ECO:0000313" key="2">
    <source>
        <dbReference type="EMBL" id="JAQ08059.1"/>
    </source>
</evidence>
<dbReference type="InterPro" id="IPR000618">
    <property type="entry name" value="Insect_cuticle"/>
</dbReference>
<proteinExistence type="predicted"/>
<dbReference type="AlphaFoldDB" id="A0A146LKT4"/>
<accession>A0A146LKT4</accession>
<reference evidence="2" key="1">
    <citation type="journal article" date="2016" name="Gigascience">
        <title>De novo construction of an expanded transcriptome assembly for the western tarnished plant bug, Lygus hesperus.</title>
        <authorList>
            <person name="Tassone E.E."/>
            <person name="Geib S.M."/>
            <person name="Hall B."/>
            <person name="Fabrick J.A."/>
            <person name="Brent C.S."/>
            <person name="Hull J.J."/>
        </authorList>
    </citation>
    <scope>NUCLEOTIDE SEQUENCE</scope>
</reference>
<dbReference type="GO" id="GO:0042302">
    <property type="term" value="F:structural constituent of cuticle"/>
    <property type="evidence" value="ECO:0007669"/>
    <property type="project" value="UniProtKB-UniRule"/>
</dbReference>
<dbReference type="PROSITE" id="PS51155">
    <property type="entry name" value="CHIT_BIND_RR_2"/>
    <property type="match status" value="1"/>
</dbReference>
<keyword evidence="1" id="KW-0193">Cuticle</keyword>
<gene>
    <name evidence="2" type="ORF">g.52203</name>
</gene>
<name>A0A146LKT4_LYGHE</name>
<protein>
    <submittedName>
        <fullName evidence="2">Uncharacterized protein</fullName>
    </submittedName>
</protein>
<dbReference type="EMBL" id="GDHC01010570">
    <property type="protein sequence ID" value="JAQ08059.1"/>
    <property type="molecule type" value="Transcribed_RNA"/>
</dbReference>
<sequence>MWLRVFLNRISHVFRSFSWVLLVARPEARNVLCVVIGLLAGESLSQGLIGGLVRKVANLIRYKNENNGQDGYEFAYETDDGTVREEKGGFVNGIWTVEGKSVWRDDQGVDHETKYVADDKGTKSETMEGRISQAALASLAG</sequence>
<dbReference type="Pfam" id="PF00379">
    <property type="entry name" value="Chitin_bind_4"/>
    <property type="match status" value="1"/>
</dbReference>
<organism evidence="2">
    <name type="scientific">Lygus hesperus</name>
    <name type="common">Western plant bug</name>
    <dbReference type="NCBI Taxonomy" id="30085"/>
    <lineage>
        <taxon>Eukaryota</taxon>
        <taxon>Metazoa</taxon>
        <taxon>Ecdysozoa</taxon>
        <taxon>Arthropoda</taxon>
        <taxon>Hexapoda</taxon>
        <taxon>Insecta</taxon>
        <taxon>Pterygota</taxon>
        <taxon>Neoptera</taxon>
        <taxon>Paraneoptera</taxon>
        <taxon>Hemiptera</taxon>
        <taxon>Heteroptera</taxon>
        <taxon>Panheteroptera</taxon>
        <taxon>Cimicomorpha</taxon>
        <taxon>Miridae</taxon>
        <taxon>Mirini</taxon>
        <taxon>Lygus</taxon>
    </lineage>
</organism>
<evidence type="ECO:0000256" key="1">
    <source>
        <dbReference type="PROSITE-ProRule" id="PRU00497"/>
    </source>
</evidence>